<organism evidence="4 5">
    <name type="scientific">Acrodontium crateriforme</name>
    <dbReference type="NCBI Taxonomy" id="150365"/>
    <lineage>
        <taxon>Eukaryota</taxon>
        <taxon>Fungi</taxon>
        <taxon>Dikarya</taxon>
        <taxon>Ascomycota</taxon>
        <taxon>Pezizomycotina</taxon>
        <taxon>Dothideomycetes</taxon>
        <taxon>Dothideomycetidae</taxon>
        <taxon>Mycosphaerellales</taxon>
        <taxon>Teratosphaeriaceae</taxon>
        <taxon>Acrodontium</taxon>
    </lineage>
</organism>
<dbReference type="PANTHER" id="PTHR12203">
    <property type="entry name" value="KDEL LYS-ASP-GLU-LEU CONTAINING - RELATED"/>
    <property type="match status" value="1"/>
</dbReference>
<dbReference type="Proteomes" id="UP001303373">
    <property type="component" value="Chromosome 2"/>
</dbReference>
<evidence type="ECO:0000259" key="3">
    <source>
        <dbReference type="SMART" id="SM00672"/>
    </source>
</evidence>
<keyword evidence="2" id="KW-0732">Signal</keyword>
<dbReference type="InterPro" id="IPR051091">
    <property type="entry name" value="O-Glucosyltr/Glycosyltrsf_90"/>
</dbReference>
<feature type="chain" id="PRO_5042986390" description="Glycosyl transferase CAP10 domain-containing protein" evidence="2">
    <location>
        <begin position="21"/>
        <end position="496"/>
    </location>
</feature>
<dbReference type="InterPro" id="IPR006598">
    <property type="entry name" value="CAP10"/>
</dbReference>
<keyword evidence="1" id="KW-1133">Transmembrane helix</keyword>
<gene>
    <name evidence="4" type="ORF">R9X50_00120900</name>
</gene>
<accession>A0AAQ3LYY1</accession>
<name>A0AAQ3LYY1_9PEZI</name>
<feature type="signal peptide" evidence="2">
    <location>
        <begin position="1"/>
        <end position="20"/>
    </location>
</feature>
<dbReference type="SMART" id="SM00672">
    <property type="entry name" value="CAP10"/>
    <property type="match status" value="1"/>
</dbReference>
<dbReference type="EMBL" id="CP138581">
    <property type="protein sequence ID" value="WPG98419.1"/>
    <property type="molecule type" value="Genomic_DNA"/>
</dbReference>
<evidence type="ECO:0000256" key="2">
    <source>
        <dbReference type="SAM" id="SignalP"/>
    </source>
</evidence>
<feature type="transmembrane region" description="Helical" evidence="1">
    <location>
        <begin position="43"/>
        <end position="63"/>
    </location>
</feature>
<dbReference type="PANTHER" id="PTHR12203:SF107">
    <property type="entry name" value="GLYCOSYL TRANSFERASE CAP10 DOMAIN-CONTAINING PROTEIN"/>
    <property type="match status" value="1"/>
</dbReference>
<evidence type="ECO:0000313" key="4">
    <source>
        <dbReference type="EMBL" id="WPG98419.1"/>
    </source>
</evidence>
<proteinExistence type="predicted"/>
<keyword evidence="5" id="KW-1185">Reference proteome</keyword>
<reference evidence="4 5" key="1">
    <citation type="submission" date="2023-11" db="EMBL/GenBank/DDBJ databases">
        <title>An acidophilic fungus is an integral part of prey digestion in a carnivorous sundew plant.</title>
        <authorList>
            <person name="Tsai I.J."/>
        </authorList>
    </citation>
    <scope>NUCLEOTIDE SEQUENCE [LARGE SCALE GENOMIC DNA]</scope>
    <source>
        <strain evidence="4">169a</strain>
    </source>
</reference>
<evidence type="ECO:0000313" key="5">
    <source>
        <dbReference type="Proteomes" id="UP001303373"/>
    </source>
</evidence>
<dbReference type="AlphaFoldDB" id="A0AAQ3LYY1"/>
<evidence type="ECO:0000256" key="1">
    <source>
        <dbReference type="SAM" id="Phobius"/>
    </source>
</evidence>
<keyword evidence="1" id="KW-0472">Membrane</keyword>
<feature type="domain" description="Glycosyl transferase CAP10" evidence="3">
    <location>
        <begin position="218"/>
        <end position="457"/>
    </location>
</feature>
<sequence length="496" mass="57459">MKFVFRCLFLLLCLSTRNFQQPLKRAMAAIVSPSRLAGRCKRVLLLIGILLPAMFVWSLWYAINSDRDDVHSLLSQLIPAGHCACKTSTIFECTSCFHPAPDPEINATAFDAKSWRFDLKQDGRNLGLGEEQCDSAFPGLYEDVNLAEKHWLNTGRITRKMLDDVELVDGMTRAMIYDGHLYIIASKSRGEDHRRKALAVLSAIQRALAPAHDQKYRFEFIFSIEDKASDVVGGHEKPLWVVARKADESSYWLIPDFGYWAWDNVIHDFTNEVGPYDEIVDNARHLEKGMAFPHKEQKLVWRGKLSFAPKLRRALLDQSRDHPWSDVKELQWDVRNNYLKLEDHCKYQFIAHAEGRSYSASLKYRQACRSVIVTHKLQYIQHHHYLLVSKGPLQNYVEVERDFSNLASKMDNLLDNPKKADKIAENSVKTFRDRYLTPAADACYWRALWRTYSRVSEQATLWSSTKLDGRQKRGLRYESYVMLSSEEMLDFNVVYN</sequence>
<keyword evidence="1" id="KW-0812">Transmembrane</keyword>
<dbReference type="Pfam" id="PF05686">
    <property type="entry name" value="Glyco_transf_90"/>
    <property type="match status" value="1"/>
</dbReference>
<protein>
    <recommendedName>
        <fullName evidence="3">Glycosyl transferase CAP10 domain-containing protein</fullName>
    </recommendedName>
</protein>